<dbReference type="InterPro" id="IPR019823">
    <property type="entry name" value="Mechanosensitive_channel_CS"/>
</dbReference>
<keyword evidence="4 10" id="KW-1003">Cell membrane</keyword>
<feature type="transmembrane region" description="Helical" evidence="10">
    <location>
        <begin position="12"/>
        <end position="33"/>
    </location>
</feature>
<dbReference type="PRINTS" id="PR01264">
    <property type="entry name" value="MECHCHANNEL"/>
</dbReference>
<dbReference type="NCBIfam" id="NF001843">
    <property type="entry name" value="PRK00567.1-4"/>
    <property type="match status" value="1"/>
</dbReference>
<dbReference type="PANTHER" id="PTHR30266">
    <property type="entry name" value="MECHANOSENSITIVE CHANNEL MSCL"/>
    <property type="match status" value="1"/>
</dbReference>
<dbReference type="InterPro" id="IPR001185">
    <property type="entry name" value="MS_channel"/>
</dbReference>
<feature type="transmembrane region" description="Helical" evidence="10">
    <location>
        <begin position="40"/>
        <end position="61"/>
    </location>
</feature>
<evidence type="ECO:0000256" key="1">
    <source>
        <dbReference type="ARBA" id="ARBA00004651"/>
    </source>
</evidence>
<dbReference type="NCBIfam" id="TIGR00220">
    <property type="entry name" value="mscL"/>
    <property type="match status" value="1"/>
</dbReference>
<dbReference type="InterPro" id="IPR036019">
    <property type="entry name" value="MscL_channel"/>
</dbReference>
<dbReference type="OrthoDB" id="9810350at2"/>
<evidence type="ECO:0000256" key="6">
    <source>
        <dbReference type="ARBA" id="ARBA00022989"/>
    </source>
</evidence>
<dbReference type="Gene3D" id="1.10.1200.120">
    <property type="entry name" value="Large-conductance mechanosensitive channel, MscL, domain 1"/>
    <property type="match status" value="1"/>
</dbReference>
<keyword evidence="10" id="KW-0997">Cell inner membrane</keyword>
<comment type="function">
    <text evidence="10">Channel that opens in response to stretch forces in the membrane lipid bilayer. May participate in the regulation of osmotic pressure changes within the cell.</text>
</comment>
<evidence type="ECO:0000313" key="11">
    <source>
        <dbReference type="EMBL" id="SSY80811.1"/>
    </source>
</evidence>
<dbReference type="SUPFAM" id="SSF81330">
    <property type="entry name" value="Gated mechanosensitive channel"/>
    <property type="match status" value="1"/>
</dbReference>
<feature type="transmembrane region" description="Helical" evidence="10">
    <location>
        <begin position="92"/>
        <end position="113"/>
    </location>
</feature>
<dbReference type="RefSeq" id="WP_034292446.1">
    <property type="nucleotide sequence ID" value="NZ_CP091519.2"/>
</dbReference>
<evidence type="ECO:0000256" key="2">
    <source>
        <dbReference type="ARBA" id="ARBA00007254"/>
    </source>
</evidence>
<evidence type="ECO:0000256" key="4">
    <source>
        <dbReference type="ARBA" id="ARBA00022475"/>
    </source>
</evidence>
<dbReference type="PANTHER" id="PTHR30266:SF2">
    <property type="entry name" value="LARGE-CONDUCTANCE MECHANOSENSITIVE CHANNEL"/>
    <property type="match status" value="1"/>
</dbReference>
<keyword evidence="3 10" id="KW-0813">Transport</keyword>
<protein>
    <recommendedName>
        <fullName evidence="10">Large-conductance mechanosensitive channel</fullName>
    </recommendedName>
</protein>
<keyword evidence="6 10" id="KW-1133">Transmembrane helix</keyword>
<keyword evidence="5 10" id="KW-0812">Transmembrane</keyword>
<gene>
    <name evidence="10 11" type="primary">mscL</name>
    <name evidence="11" type="ORF">NCTC10283_02372</name>
</gene>
<evidence type="ECO:0000256" key="3">
    <source>
        <dbReference type="ARBA" id="ARBA00022448"/>
    </source>
</evidence>
<keyword evidence="9 10" id="KW-0407">Ion channel</keyword>
<evidence type="ECO:0000256" key="10">
    <source>
        <dbReference type="HAMAP-Rule" id="MF_00115"/>
    </source>
</evidence>
<dbReference type="InterPro" id="IPR037673">
    <property type="entry name" value="MSC/AndL"/>
</dbReference>
<dbReference type="Proteomes" id="UP000254209">
    <property type="component" value="Unassembled WGS sequence"/>
</dbReference>
<dbReference type="Pfam" id="PF01741">
    <property type="entry name" value="MscL"/>
    <property type="match status" value="1"/>
</dbReference>
<keyword evidence="12" id="KW-1185">Reference proteome</keyword>
<dbReference type="NCBIfam" id="NF010557">
    <property type="entry name" value="PRK13952.1"/>
    <property type="match status" value="1"/>
</dbReference>
<comment type="subunit">
    <text evidence="10">Homopentamer.</text>
</comment>
<dbReference type="GO" id="GO:0008381">
    <property type="term" value="F:mechanosensitive monoatomic ion channel activity"/>
    <property type="evidence" value="ECO:0007669"/>
    <property type="project" value="UniProtKB-UniRule"/>
</dbReference>
<dbReference type="HAMAP" id="MF_00115">
    <property type="entry name" value="MscL"/>
    <property type="match status" value="1"/>
</dbReference>
<accession>A0A376BVE9</accession>
<evidence type="ECO:0000256" key="9">
    <source>
        <dbReference type="ARBA" id="ARBA00023303"/>
    </source>
</evidence>
<dbReference type="PROSITE" id="PS01327">
    <property type="entry name" value="MSCL"/>
    <property type="match status" value="1"/>
</dbReference>
<dbReference type="AlphaFoldDB" id="A0A376BVE9"/>
<keyword evidence="7 10" id="KW-0406">Ion transport</keyword>
<evidence type="ECO:0000256" key="8">
    <source>
        <dbReference type="ARBA" id="ARBA00023136"/>
    </source>
</evidence>
<proteinExistence type="inferred from homology"/>
<dbReference type="GO" id="GO:0005886">
    <property type="term" value="C:plasma membrane"/>
    <property type="evidence" value="ECO:0007669"/>
    <property type="project" value="UniProtKB-SubCell"/>
</dbReference>
<dbReference type="EMBL" id="UFSO01000003">
    <property type="protein sequence ID" value="SSY80811.1"/>
    <property type="molecule type" value="Genomic_DNA"/>
</dbReference>
<evidence type="ECO:0000256" key="5">
    <source>
        <dbReference type="ARBA" id="ARBA00022692"/>
    </source>
</evidence>
<keyword evidence="8 10" id="KW-0472">Membrane</keyword>
<name>A0A376BVE9_9NEIS</name>
<comment type="similarity">
    <text evidence="2 10">Belongs to the MscL family.</text>
</comment>
<organism evidence="11 12">
    <name type="scientific">Alysiella crassa</name>
    <dbReference type="NCBI Taxonomy" id="153491"/>
    <lineage>
        <taxon>Bacteria</taxon>
        <taxon>Pseudomonadati</taxon>
        <taxon>Pseudomonadota</taxon>
        <taxon>Betaproteobacteria</taxon>
        <taxon>Neisseriales</taxon>
        <taxon>Neisseriaceae</taxon>
        <taxon>Alysiella</taxon>
    </lineage>
</organism>
<evidence type="ECO:0000313" key="12">
    <source>
        <dbReference type="Proteomes" id="UP000254209"/>
    </source>
</evidence>
<comment type="subcellular location">
    <subcellularLocation>
        <location evidence="10">Cell inner membrane</location>
        <topology evidence="10">Multi-pass membrane protein</topology>
    </subcellularLocation>
    <subcellularLocation>
        <location evidence="1">Cell membrane</location>
        <topology evidence="1">Multi-pass membrane protein</topology>
    </subcellularLocation>
</comment>
<dbReference type="STRING" id="1120980.GCA_000745955_01076"/>
<reference evidence="11 12" key="1">
    <citation type="submission" date="2018-06" db="EMBL/GenBank/DDBJ databases">
        <authorList>
            <consortium name="Pathogen Informatics"/>
            <person name="Doyle S."/>
        </authorList>
    </citation>
    <scope>NUCLEOTIDE SEQUENCE [LARGE SCALE GENOMIC DNA]</scope>
    <source>
        <strain evidence="11 12">NCTC10283</strain>
    </source>
</reference>
<sequence length="152" mass="16111">MSLKDEFKAFILRGNVIDLAVGVVIGASFGNIVKSLVDDIIMPPIGIILGGIDFSNFFLVLKDGKLPTPEGGFPTLAAAKEAGAVTMNIGSFMNTILSFLIVASAIFVVVKVVNKLQDAAVKKAEEEPAAPAEPSEDIVLLREIRDALAKRD</sequence>
<evidence type="ECO:0000256" key="7">
    <source>
        <dbReference type="ARBA" id="ARBA00023065"/>
    </source>
</evidence>